<dbReference type="AlphaFoldDB" id="A0A0M7ARE9"/>
<feature type="transmembrane region" description="Helical" evidence="8">
    <location>
        <begin position="242"/>
        <end position="263"/>
    </location>
</feature>
<dbReference type="OrthoDB" id="7671407at2"/>
<feature type="transmembrane region" description="Helical" evidence="8">
    <location>
        <begin position="149"/>
        <end position="180"/>
    </location>
</feature>
<evidence type="ECO:0000256" key="7">
    <source>
        <dbReference type="ARBA" id="ARBA00023136"/>
    </source>
</evidence>
<feature type="transmembrane region" description="Helical" evidence="8">
    <location>
        <begin position="68"/>
        <end position="90"/>
    </location>
</feature>
<dbReference type="GO" id="GO:0009103">
    <property type="term" value="P:lipopolysaccharide biosynthetic process"/>
    <property type="evidence" value="ECO:0007669"/>
    <property type="project" value="UniProtKB-ARBA"/>
</dbReference>
<reference evidence="11" key="1">
    <citation type="submission" date="2015-07" db="EMBL/GenBank/DDBJ databases">
        <authorList>
            <person name="Rodrigo-Torres Lidia"/>
            <person name="Arahal R.David."/>
        </authorList>
    </citation>
    <scope>NUCLEOTIDE SEQUENCE [LARGE SCALE GENOMIC DNA]</scope>
    <source>
        <strain evidence="11">CECT 5112</strain>
    </source>
</reference>
<dbReference type="PANTHER" id="PTHR33908:SF9">
    <property type="entry name" value="BLL5595 PROTEIN"/>
    <property type="match status" value="1"/>
</dbReference>
<keyword evidence="4" id="KW-0808">Transferase</keyword>
<comment type="subcellular location">
    <subcellularLocation>
        <location evidence="1">Cell membrane</location>
        <topology evidence="1">Multi-pass membrane protein</topology>
    </subcellularLocation>
</comment>
<dbReference type="Pfam" id="PF13231">
    <property type="entry name" value="PMT_2"/>
    <property type="match status" value="1"/>
</dbReference>
<evidence type="ECO:0000313" key="11">
    <source>
        <dbReference type="Proteomes" id="UP000053235"/>
    </source>
</evidence>
<name>A0A0M7ARE9_9HYPH</name>
<organism evidence="10 11">
    <name type="scientific">Roseibium alexandrii</name>
    <dbReference type="NCBI Taxonomy" id="388408"/>
    <lineage>
        <taxon>Bacteria</taxon>
        <taxon>Pseudomonadati</taxon>
        <taxon>Pseudomonadota</taxon>
        <taxon>Alphaproteobacteria</taxon>
        <taxon>Hyphomicrobiales</taxon>
        <taxon>Stappiaceae</taxon>
        <taxon>Roseibium</taxon>
    </lineage>
</organism>
<evidence type="ECO:0000256" key="1">
    <source>
        <dbReference type="ARBA" id="ARBA00004651"/>
    </source>
</evidence>
<dbReference type="InterPro" id="IPR050297">
    <property type="entry name" value="LipidA_mod_glycosyltrf_83"/>
</dbReference>
<feature type="transmembrane region" description="Helical" evidence="8">
    <location>
        <begin position="343"/>
        <end position="364"/>
    </location>
</feature>
<dbReference type="GO" id="GO:0016763">
    <property type="term" value="F:pentosyltransferase activity"/>
    <property type="evidence" value="ECO:0007669"/>
    <property type="project" value="TreeGrafter"/>
</dbReference>
<dbReference type="EMBL" id="CXWD01000032">
    <property type="protein sequence ID" value="CTQ77227.1"/>
    <property type="molecule type" value="Genomic_DNA"/>
</dbReference>
<evidence type="ECO:0000256" key="8">
    <source>
        <dbReference type="SAM" id="Phobius"/>
    </source>
</evidence>
<keyword evidence="7 8" id="KW-0472">Membrane</keyword>
<dbReference type="PANTHER" id="PTHR33908">
    <property type="entry name" value="MANNOSYLTRANSFERASE YKCB-RELATED"/>
    <property type="match status" value="1"/>
</dbReference>
<evidence type="ECO:0000256" key="3">
    <source>
        <dbReference type="ARBA" id="ARBA00022676"/>
    </source>
</evidence>
<feature type="transmembrane region" description="Helical" evidence="8">
    <location>
        <begin position="102"/>
        <end position="119"/>
    </location>
</feature>
<dbReference type="InterPro" id="IPR038731">
    <property type="entry name" value="RgtA/B/C-like"/>
</dbReference>
<feature type="transmembrane region" description="Helical" evidence="8">
    <location>
        <begin position="319"/>
        <end position="337"/>
    </location>
</feature>
<dbReference type="RefSeq" id="WP_055673991.1">
    <property type="nucleotide sequence ID" value="NZ_CXWD01000032.1"/>
</dbReference>
<evidence type="ECO:0000256" key="6">
    <source>
        <dbReference type="ARBA" id="ARBA00022989"/>
    </source>
</evidence>
<feature type="transmembrane region" description="Helical" evidence="8">
    <location>
        <begin position="288"/>
        <end position="307"/>
    </location>
</feature>
<evidence type="ECO:0000259" key="9">
    <source>
        <dbReference type="Pfam" id="PF13231"/>
    </source>
</evidence>
<gene>
    <name evidence="10" type="ORF">LAX5112_04843</name>
</gene>
<keyword evidence="6 8" id="KW-1133">Transmembrane helix</keyword>
<evidence type="ECO:0000256" key="4">
    <source>
        <dbReference type="ARBA" id="ARBA00022679"/>
    </source>
</evidence>
<protein>
    <submittedName>
        <fullName evidence="10">Putative membrane protein</fullName>
    </submittedName>
</protein>
<evidence type="ECO:0000313" key="10">
    <source>
        <dbReference type="EMBL" id="CTQ77227.1"/>
    </source>
</evidence>
<feature type="transmembrane region" description="Helical" evidence="8">
    <location>
        <begin position="125"/>
        <end position="142"/>
    </location>
</feature>
<keyword evidence="2" id="KW-1003">Cell membrane</keyword>
<dbReference type="GO" id="GO:0005886">
    <property type="term" value="C:plasma membrane"/>
    <property type="evidence" value="ECO:0007669"/>
    <property type="project" value="UniProtKB-SubCell"/>
</dbReference>
<keyword evidence="3" id="KW-0328">Glycosyltransferase</keyword>
<keyword evidence="11" id="KW-1185">Reference proteome</keyword>
<accession>A0A0M7ARE9</accession>
<feature type="domain" description="Glycosyltransferase RgtA/B/C/D-like" evidence="9">
    <location>
        <begin position="49"/>
        <end position="210"/>
    </location>
</feature>
<keyword evidence="5 8" id="KW-0812">Transmembrane</keyword>
<feature type="transmembrane region" description="Helical" evidence="8">
    <location>
        <begin position="192"/>
        <end position="212"/>
    </location>
</feature>
<evidence type="ECO:0000256" key="5">
    <source>
        <dbReference type="ARBA" id="ARBA00022692"/>
    </source>
</evidence>
<proteinExistence type="predicted"/>
<dbReference type="STRING" id="388408.LAX5112_04843"/>
<evidence type="ECO:0000256" key="2">
    <source>
        <dbReference type="ARBA" id="ARBA00022475"/>
    </source>
</evidence>
<sequence>MNASRAALLYAGILCLLYALVPSLSFPNPPLDVVEGFAWGRDIQLGYTKHPPMQAWLLELSYHLTGGYAYGAYWLSAISIGIGYRFIWLIGKELGFSEQQRFWAIVLTSVTFYFTLPVPEFNPNILQIPVWAGMIYFFLRALNSGAARYWILLGALAAIGFYTKYFVFLLIGTIGLYTLVYADGRRYLATSGPWICSVSFLLLVAPHLYWLYETDFLTFRYAIGRSNAAGSLFDHVYNPVNFLLAQVANHAGLFMVALLGLSWQTLKTAKTSWSFSRGSLPTLEADRFLIWFALVPLFVVLLASAVTGSEFKHMWGTPLFVLSGLVAVRYFHLPAFWSAPKRAFAGAVGIQVLFLGILLGQAVLEPFWKTKQSRIHYPGKATAEVLSDVWKKETGTELAYVAGDEWTTANVTLHAPSRPSMFLEHNAILSPWIDLDDVQKKGVMILWRGENSAPAGQILELYPNAVLQGQQTLPFHSYGTFPDLTINWIIVPPGSVATSVDEELAD</sequence>
<dbReference type="Proteomes" id="UP000053235">
    <property type="component" value="Unassembled WGS sequence"/>
</dbReference>